<dbReference type="InterPro" id="IPR029058">
    <property type="entry name" value="AB_hydrolase_fold"/>
</dbReference>
<organism evidence="4 5">
    <name type="scientific">Riccia fluitans</name>
    <dbReference type="NCBI Taxonomy" id="41844"/>
    <lineage>
        <taxon>Eukaryota</taxon>
        <taxon>Viridiplantae</taxon>
        <taxon>Streptophyta</taxon>
        <taxon>Embryophyta</taxon>
        <taxon>Marchantiophyta</taxon>
        <taxon>Marchantiopsida</taxon>
        <taxon>Marchantiidae</taxon>
        <taxon>Marchantiales</taxon>
        <taxon>Ricciaceae</taxon>
        <taxon>Riccia</taxon>
    </lineage>
</organism>
<dbReference type="Gene3D" id="3.40.50.1820">
    <property type="entry name" value="alpha/beta hydrolase"/>
    <property type="match status" value="1"/>
</dbReference>
<dbReference type="Pfam" id="PF12697">
    <property type="entry name" value="Abhydrolase_6"/>
    <property type="match status" value="1"/>
</dbReference>
<dbReference type="PANTHER" id="PTHR43248">
    <property type="entry name" value="2-SUCCINYL-6-HYDROXY-2,4-CYCLOHEXADIENE-1-CARBOXYLATE SYNTHASE"/>
    <property type="match status" value="1"/>
</dbReference>
<dbReference type="PANTHER" id="PTHR43248:SF3">
    <property type="entry name" value="AB HYDROLASE-1 DOMAIN-CONTAINING PROTEIN"/>
    <property type="match status" value="1"/>
</dbReference>
<gene>
    <name evidence="4" type="ORF">R1flu_022846</name>
</gene>
<dbReference type="EMBL" id="JBHFFA010000007">
    <property type="protein sequence ID" value="KAL2611154.1"/>
    <property type="molecule type" value="Genomic_DNA"/>
</dbReference>
<dbReference type="InterPro" id="IPR000073">
    <property type="entry name" value="AB_hydrolase_1"/>
</dbReference>
<sequence length="350" mass="39233">MVMGVISRSKNVLVQRGWAGACWSIRDGQQFWTGKKKNAELQQRAMATLAYDELLVPEKGSFDGMRTVMFMHGLLGSGRNLRTFAKRLASRAQEQSAADFPGWRLIMVDLRNHGRSADRGFTPPHDIPSAAKDVVDLIKTSSFGWPDIVISHSMGGKVALEYSSKAAAGYYGDALQPKQLWVLDTIPGKIPVVNDFGEVEHVLSTIEGLPDPLPSRRWLVDYMLEKGHSRSLAEWLGSNLKRAGSGEEMTWVFNPREATEMLNSHREADYWPVLESPPKDMEIHIVRAVKSVRWLPDVVSRLEKLSNTGKIFYHVLQNAGHWVHVDNPEGLADIIVPSLVKLNKTENNKQ</sequence>
<comment type="caution">
    <text evidence="4">The sequence shown here is derived from an EMBL/GenBank/DDBJ whole genome shotgun (WGS) entry which is preliminary data.</text>
</comment>
<keyword evidence="2" id="KW-0378">Hydrolase</keyword>
<protein>
    <recommendedName>
        <fullName evidence="3">AB hydrolase-1 domain-containing protein</fullName>
    </recommendedName>
</protein>
<dbReference type="AlphaFoldDB" id="A0ABD1XQC8"/>
<evidence type="ECO:0000259" key="3">
    <source>
        <dbReference type="Pfam" id="PF12697"/>
    </source>
</evidence>
<reference evidence="4 5" key="1">
    <citation type="submission" date="2024-09" db="EMBL/GenBank/DDBJ databases">
        <title>Chromosome-scale assembly of Riccia fluitans.</title>
        <authorList>
            <person name="Paukszto L."/>
            <person name="Sawicki J."/>
            <person name="Karawczyk K."/>
            <person name="Piernik-Szablinska J."/>
            <person name="Szczecinska M."/>
            <person name="Mazdziarz M."/>
        </authorList>
    </citation>
    <scope>NUCLEOTIDE SEQUENCE [LARGE SCALE GENOMIC DNA]</scope>
    <source>
        <strain evidence="4">Rf_01</strain>
        <tissue evidence="4">Aerial parts of the thallus</tissue>
    </source>
</reference>
<evidence type="ECO:0000256" key="2">
    <source>
        <dbReference type="ARBA" id="ARBA00022801"/>
    </source>
</evidence>
<proteinExistence type="inferred from homology"/>
<evidence type="ECO:0000313" key="4">
    <source>
        <dbReference type="EMBL" id="KAL2611154.1"/>
    </source>
</evidence>
<dbReference type="GO" id="GO:0016787">
    <property type="term" value="F:hydrolase activity"/>
    <property type="evidence" value="ECO:0007669"/>
    <property type="project" value="UniProtKB-KW"/>
</dbReference>
<feature type="domain" description="AB hydrolase-1" evidence="3">
    <location>
        <begin position="69"/>
        <end position="333"/>
    </location>
</feature>
<dbReference type="SUPFAM" id="SSF53474">
    <property type="entry name" value="alpha/beta-Hydrolases"/>
    <property type="match status" value="1"/>
</dbReference>
<dbReference type="Proteomes" id="UP001605036">
    <property type="component" value="Unassembled WGS sequence"/>
</dbReference>
<evidence type="ECO:0000313" key="5">
    <source>
        <dbReference type="Proteomes" id="UP001605036"/>
    </source>
</evidence>
<accession>A0ABD1XQC8</accession>
<dbReference type="InterPro" id="IPR051601">
    <property type="entry name" value="Serine_prot/Carboxylest_S33"/>
</dbReference>
<keyword evidence="5" id="KW-1185">Reference proteome</keyword>
<name>A0ABD1XQC8_9MARC</name>
<evidence type="ECO:0000256" key="1">
    <source>
        <dbReference type="ARBA" id="ARBA00010088"/>
    </source>
</evidence>
<comment type="similarity">
    <text evidence="1">Belongs to the peptidase S33 family.</text>
</comment>